<feature type="domain" description="TonB C-terminal" evidence="11">
    <location>
        <begin position="159"/>
        <end position="245"/>
    </location>
</feature>
<keyword evidence="5" id="KW-0997">Cell inner membrane</keyword>
<evidence type="ECO:0000256" key="1">
    <source>
        <dbReference type="ARBA" id="ARBA00004383"/>
    </source>
</evidence>
<feature type="compositionally biased region" description="Basic and acidic residues" evidence="10">
    <location>
        <begin position="113"/>
        <end position="125"/>
    </location>
</feature>
<dbReference type="Gene3D" id="3.30.1150.10">
    <property type="match status" value="1"/>
</dbReference>
<keyword evidence="3" id="KW-0813">Transport</keyword>
<dbReference type="GO" id="GO:0098797">
    <property type="term" value="C:plasma membrane protein complex"/>
    <property type="evidence" value="ECO:0007669"/>
    <property type="project" value="TreeGrafter"/>
</dbReference>
<evidence type="ECO:0000256" key="7">
    <source>
        <dbReference type="ARBA" id="ARBA00022927"/>
    </source>
</evidence>
<evidence type="ECO:0000256" key="5">
    <source>
        <dbReference type="ARBA" id="ARBA00022519"/>
    </source>
</evidence>
<proteinExistence type="inferred from homology"/>
<dbReference type="GO" id="GO:0055085">
    <property type="term" value="P:transmembrane transport"/>
    <property type="evidence" value="ECO:0007669"/>
    <property type="project" value="InterPro"/>
</dbReference>
<evidence type="ECO:0000256" key="8">
    <source>
        <dbReference type="ARBA" id="ARBA00022989"/>
    </source>
</evidence>
<dbReference type="KEGG" id="spal:FM071_02690"/>
<evidence type="ECO:0000259" key="11">
    <source>
        <dbReference type="PROSITE" id="PS52015"/>
    </source>
</evidence>
<keyword evidence="6" id="KW-0812">Transmembrane</keyword>
<dbReference type="PRINTS" id="PR01374">
    <property type="entry name" value="TONBPROTEIN"/>
</dbReference>
<dbReference type="PROSITE" id="PS52015">
    <property type="entry name" value="TONB_CTD"/>
    <property type="match status" value="1"/>
</dbReference>
<evidence type="ECO:0000256" key="4">
    <source>
        <dbReference type="ARBA" id="ARBA00022475"/>
    </source>
</evidence>
<reference evidence="12 13" key="1">
    <citation type="submission" date="2019-07" db="EMBL/GenBank/DDBJ databases">
        <title>Sulfurimonas paralvinellae sp. nov., a novel mesophilic, hydrogen- and sulfur-oxidizing chemolithoautotroph within the Epsilonproteo- bacteria isolated from a deep-sea hydrothermal vent polychaete nest, reclassification of Thiomicrospira denitrificans as Sulfurimonas denitrificans comb. nov. and emended description of the genus Sulfurimonas.</title>
        <authorList>
            <person name="Wang S."/>
            <person name="Jiang L."/>
            <person name="Shao Z."/>
        </authorList>
    </citation>
    <scope>NUCLEOTIDE SEQUENCE [LARGE SCALE GENOMIC DNA]</scope>
    <source>
        <strain evidence="12 13">GO25</strain>
    </source>
</reference>
<keyword evidence="9" id="KW-0472">Membrane</keyword>
<evidence type="ECO:0000256" key="10">
    <source>
        <dbReference type="SAM" id="MobiDB-lite"/>
    </source>
</evidence>
<keyword evidence="4" id="KW-1003">Cell membrane</keyword>
<dbReference type="GO" id="GO:0031992">
    <property type="term" value="F:energy transducer activity"/>
    <property type="evidence" value="ECO:0007669"/>
    <property type="project" value="InterPro"/>
</dbReference>
<organism evidence="12 13">
    <name type="scientific">Sulfurimonas paralvinellae</name>
    <dbReference type="NCBI Taxonomy" id="317658"/>
    <lineage>
        <taxon>Bacteria</taxon>
        <taxon>Pseudomonadati</taxon>
        <taxon>Campylobacterota</taxon>
        <taxon>Epsilonproteobacteria</taxon>
        <taxon>Campylobacterales</taxon>
        <taxon>Sulfurimonadaceae</taxon>
        <taxon>Sulfurimonas</taxon>
    </lineage>
</organism>
<dbReference type="Proteomes" id="UP000593580">
    <property type="component" value="Chromosome"/>
</dbReference>
<dbReference type="Pfam" id="PF03544">
    <property type="entry name" value="TonB_C"/>
    <property type="match status" value="1"/>
</dbReference>
<dbReference type="PANTHER" id="PTHR33446">
    <property type="entry name" value="PROTEIN TONB-RELATED"/>
    <property type="match status" value="1"/>
</dbReference>
<keyword evidence="13" id="KW-1185">Reference proteome</keyword>
<dbReference type="NCBIfam" id="TIGR01352">
    <property type="entry name" value="tonB_Cterm"/>
    <property type="match status" value="1"/>
</dbReference>
<dbReference type="GO" id="GO:0015031">
    <property type="term" value="P:protein transport"/>
    <property type="evidence" value="ECO:0007669"/>
    <property type="project" value="UniProtKB-KW"/>
</dbReference>
<dbReference type="AlphaFoldDB" id="A0A7M1B8V0"/>
<feature type="compositionally biased region" description="Basic residues" evidence="10">
    <location>
        <begin position="69"/>
        <end position="87"/>
    </location>
</feature>
<evidence type="ECO:0000256" key="9">
    <source>
        <dbReference type="ARBA" id="ARBA00023136"/>
    </source>
</evidence>
<dbReference type="InterPro" id="IPR003538">
    <property type="entry name" value="TonB"/>
</dbReference>
<evidence type="ECO:0000313" key="13">
    <source>
        <dbReference type="Proteomes" id="UP000593580"/>
    </source>
</evidence>
<evidence type="ECO:0000256" key="6">
    <source>
        <dbReference type="ARBA" id="ARBA00022692"/>
    </source>
</evidence>
<dbReference type="InterPro" id="IPR037682">
    <property type="entry name" value="TonB_C"/>
</dbReference>
<evidence type="ECO:0000256" key="2">
    <source>
        <dbReference type="ARBA" id="ARBA00006555"/>
    </source>
</evidence>
<sequence length="245" mass="27420">MNKHTKSLLFSLVIHSLLLAAFIYTYKTVSESLFSKKSSPQKRICISLGTLTSQPKIKKETAVVSQKKPAIKKSVHKKPPPKKKSVKKEKVVPKKKTKVPETKPVKEAPQNKVQKEKETVKEPEEKTVLPVPTKGVQKEEDCPLACCSHPSKEQVYTEKNLAIIAKLLQKNLSYPRRARKRGIEGEVIVKFTLKTNAEVTDIEIVSSKSDVLSRGAVKTLENLSGKFPKPDEALTLTVPIDYKLQ</sequence>
<feature type="region of interest" description="Disordered" evidence="10">
    <location>
        <begin position="59"/>
        <end position="125"/>
    </location>
</feature>
<comment type="subcellular location">
    <subcellularLocation>
        <location evidence="1">Cell inner membrane</location>
        <topology evidence="1">Single-pass membrane protein</topology>
        <orientation evidence="1">Periplasmic side</orientation>
    </subcellularLocation>
</comment>
<name>A0A7M1B8V0_9BACT</name>
<evidence type="ECO:0000313" key="12">
    <source>
        <dbReference type="EMBL" id="QOP45248.1"/>
    </source>
</evidence>
<keyword evidence="7" id="KW-0653">Protein transport</keyword>
<feature type="compositionally biased region" description="Basic and acidic residues" evidence="10">
    <location>
        <begin position="88"/>
        <end position="106"/>
    </location>
</feature>
<protein>
    <submittedName>
        <fullName evidence="12">TonB family protein</fullName>
    </submittedName>
</protein>
<evidence type="ECO:0000256" key="3">
    <source>
        <dbReference type="ARBA" id="ARBA00022448"/>
    </source>
</evidence>
<dbReference type="SUPFAM" id="SSF74653">
    <property type="entry name" value="TolA/TonB C-terminal domain"/>
    <property type="match status" value="1"/>
</dbReference>
<gene>
    <name evidence="12" type="ORF">FM071_02690</name>
</gene>
<dbReference type="PANTHER" id="PTHR33446:SF2">
    <property type="entry name" value="PROTEIN TONB"/>
    <property type="match status" value="1"/>
</dbReference>
<comment type="similarity">
    <text evidence="2">Belongs to the TonB family.</text>
</comment>
<accession>A0A7M1B8V0</accession>
<dbReference type="GO" id="GO:0030288">
    <property type="term" value="C:outer membrane-bounded periplasmic space"/>
    <property type="evidence" value="ECO:0007669"/>
    <property type="project" value="InterPro"/>
</dbReference>
<dbReference type="InterPro" id="IPR006260">
    <property type="entry name" value="TonB/TolA_C"/>
</dbReference>
<keyword evidence="8" id="KW-1133">Transmembrane helix</keyword>
<dbReference type="RefSeq" id="WP_193111501.1">
    <property type="nucleotide sequence ID" value="NZ_CP041406.1"/>
</dbReference>
<dbReference type="EMBL" id="CP041406">
    <property type="protein sequence ID" value="QOP45248.1"/>
    <property type="molecule type" value="Genomic_DNA"/>
</dbReference>
<dbReference type="GO" id="GO:0015891">
    <property type="term" value="P:siderophore transport"/>
    <property type="evidence" value="ECO:0007669"/>
    <property type="project" value="InterPro"/>
</dbReference>
<dbReference type="InterPro" id="IPR051045">
    <property type="entry name" value="TonB-dependent_transducer"/>
</dbReference>